<dbReference type="NCBIfam" id="NF002899">
    <property type="entry name" value="PRK03449.1"/>
    <property type="match status" value="1"/>
</dbReference>
<keyword evidence="8 18" id="KW-1133">Transmembrane helix</keyword>
<feature type="compositionally biased region" description="Basic residues" evidence="17">
    <location>
        <begin position="380"/>
        <end position="389"/>
    </location>
</feature>
<evidence type="ECO:0000256" key="15">
    <source>
        <dbReference type="ARBA" id="ARBA00033342"/>
    </source>
</evidence>
<keyword evidence="4" id="KW-0813">Transport</keyword>
<feature type="region of interest" description="Disordered" evidence="17">
    <location>
        <begin position="294"/>
        <end position="389"/>
    </location>
</feature>
<keyword evidence="21" id="KW-1185">Reference proteome</keyword>
<evidence type="ECO:0000256" key="6">
    <source>
        <dbReference type="ARBA" id="ARBA00022692"/>
    </source>
</evidence>
<evidence type="ECO:0000256" key="13">
    <source>
        <dbReference type="ARBA" id="ARBA00031538"/>
    </source>
</evidence>
<feature type="compositionally biased region" description="Low complexity" evidence="17">
    <location>
        <begin position="311"/>
        <end position="323"/>
    </location>
</feature>
<dbReference type="GO" id="GO:0005886">
    <property type="term" value="C:plasma membrane"/>
    <property type="evidence" value="ECO:0007669"/>
    <property type="project" value="UniProtKB-SubCell"/>
</dbReference>
<evidence type="ECO:0000256" key="9">
    <source>
        <dbReference type="ARBA" id="ARBA00023136"/>
    </source>
</evidence>
<evidence type="ECO:0000313" key="20">
    <source>
        <dbReference type="EMBL" id="MBM9476810.1"/>
    </source>
</evidence>
<accession>A0A938YFN5</accession>
<feature type="transmembrane region" description="Helical" evidence="18">
    <location>
        <begin position="101"/>
        <end position="124"/>
    </location>
</feature>
<feature type="transmembrane region" description="Helical" evidence="18">
    <location>
        <begin position="35"/>
        <end position="53"/>
    </location>
</feature>
<evidence type="ECO:0000256" key="1">
    <source>
        <dbReference type="ARBA" id="ARBA00004651"/>
    </source>
</evidence>
<dbReference type="CDD" id="cd20070">
    <property type="entry name" value="5TM_YidC_Alb3"/>
    <property type="match status" value="1"/>
</dbReference>
<comment type="subunit">
    <text evidence="12">Interacts with the Sec translocase complex via SecD. Specifically interacts with transmembrane segments of nascent integral membrane proteins during membrane integration.</text>
</comment>
<keyword evidence="10" id="KW-0143">Chaperone</keyword>
<evidence type="ECO:0000256" key="17">
    <source>
        <dbReference type="SAM" id="MobiDB-lite"/>
    </source>
</evidence>
<comment type="function">
    <text evidence="11">Required for the insertion and/or proper folding and/or complex formation of integral membrane proteins into the membrane. Involved in integration of membrane proteins that insert both dependently and independently of the Sec translocase complex, as well as at least some lipoproteins. Aids folding of multispanning membrane proteins.</text>
</comment>
<dbReference type="Proteomes" id="UP000663801">
    <property type="component" value="Unassembled WGS sequence"/>
</dbReference>
<evidence type="ECO:0000256" key="3">
    <source>
        <dbReference type="ARBA" id="ARBA00015325"/>
    </source>
</evidence>
<evidence type="ECO:0000256" key="11">
    <source>
        <dbReference type="ARBA" id="ARBA00025034"/>
    </source>
</evidence>
<proteinExistence type="inferred from homology"/>
<dbReference type="PANTHER" id="PTHR12428:SF65">
    <property type="entry name" value="CYTOCHROME C OXIDASE ASSEMBLY PROTEIN COX18, MITOCHONDRIAL"/>
    <property type="match status" value="1"/>
</dbReference>
<feature type="compositionally biased region" description="Low complexity" evidence="17">
    <location>
        <begin position="360"/>
        <end position="370"/>
    </location>
</feature>
<dbReference type="EMBL" id="JAERWL010000008">
    <property type="protein sequence ID" value="MBM9476810.1"/>
    <property type="molecule type" value="Genomic_DNA"/>
</dbReference>
<evidence type="ECO:0000256" key="10">
    <source>
        <dbReference type="ARBA" id="ARBA00023186"/>
    </source>
</evidence>
<comment type="caution">
    <text evidence="20">The sequence shown here is derived from an EMBL/GenBank/DDBJ whole genome shotgun (WGS) entry which is preliminary data.</text>
</comment>
<dbReference type="RefSeq" id="WP_205256908.1">
    <property type="nucleotide sequence ID" value="NZ_BAAAPV010000004.1"/>
</dbReference>
<name>A0A938YFN5_9ACTN</name>
<evidence type="ECO:0000256" key="5">
    <source>
        <dbReference type="ARBA" id="ARBA00022475"/>
    </source>
</evidence>
<comment type="similarity">
    <text evidence="2">Belongs to the OXA1/ALB3/YidC family. Type 1 subfamily.</text>
</comment>
<dbReference type="AlphaFoldDB" id="A0A938YFN5"/>
<dbReference type="Pfam" id="PF02096">
    <property type="entry name" value="60KD_IMP"/>
    <property type="match status" value="1"/>
</dbReference>
<feature type="domain" description="Membrane insertase YidC/Oxa/ALB C-terminal" evidence="19">
    <location>
        <begin position="38"/>
        <end position="270"/>
    </location>
</feature>
<feature type="transmembrane region" description="Helical" evidence="18">
    <location>
        <begin position="231"/>
        <end position="256"/>
    </location>
</feature>
<dbReference type="GO" id="GO:0032977">
    <property type="term" value="F:membrane insertase activity"/>
    <property type="evidence" value="ECO:0007669"/>
    <property type="project" value="InterPro"/>
</dbReference>
<evidence type="ECO:0000259" key="19">
    <source>
        <dbReference type="Pfam" id="PF02096"/>
    </source>
</evidence>
<dbReference type="GO" id="GO:0051205">
    <property type="term" value="P:protein insertion into membrane"/>
    <property type="evidence" value="ECO:0007669"/>
    <property type="project" value="TreeGrafter"/>
</dbReference>
<evidence type="ECO:0000256" key="2">
    <source>
        <dbReference type="ARBA" id="ARBA00010527"/>
    </source>
</evidence>
<dbReference type="InterPro" id="IPR047196">
    <property type="entry name" value="YidC_ALB_C"/>
</dbReference>
<evidence type="ECO:0000256" key="8">
    <source>
        <dbReference type="ARBA" id="ARBA00022989"/>
    </source>
</evidence>
<evidence type="ECO:0000256" key="4">
    <source>
        <dbReference type="ARBA" id="ARBA00022448"/>
    </source>
</evidence>
<keyword evidence="5" id="KW-1003">Cell membrane</keyword>
<reference evidence="20" key="1">
    <citation type="submission" date="2021-01" db="EMBL/GenBank/DDBJ databases">
        <title>KCTC 19127 draft genome.</title>
        <authorList>
            <person name="An D."/>
        </authorList>
    </citation>
    <scope>NUCLEOTIDE SEQUENCE</scope>
    <source>
        <strain evidence="20">KCTC 19127</strain>
    </source>
</reference>
<keyword evidence="9 18" id="KW-0472">Membrane</keyword>
<feature type="transmembrane region" description="Helical" evidence="18">
    <location>
        <begin position="186"/>
        <end position="204"/>
    </location>
</feature>
<organism evidence="20 21">
    <name type="scientific">Nakamurella flavida</name>
    <dbReference type="NCBI Taxonomy" id="363630"/>
    <lineage>
        <taxon>Bacteria</taxon>
        <taxon>Bacillati</taxon>
        <taxon>Actinomycetota</taxon>
        <taxon>Actinomycetes</taxon>
        <taxon>Nakamurellales</taxon>
        <taxon>Nakamurellaceae</taxon>
        <taxon>Nakamurella</taxon>
    </lineage>
</organism>
<sequence>MSFNFFSLDYIYYPVSGIMWLWHKVFGSFLGESNALAWVLSIIFLVFTLRAIMFKPFMKQMDSQLKMQAVQPEMKKLREKYKDDKPRLTEEMMKLNKEAGVNPLASCLPLLVQAPVFIGLFHVLRMFQPIPDGAGGWTFRDNVYFFGRSDVELFGHAKLPGGASLIGSMTMDPGQLAFLEGVRQAIITWGIPLTILAGIATHLTSRRSVARQAMLNPDAAANPQSAIMNKLMLWLFPLFVIMGGPFFPIAILFYWLANNSWTFGQLYVAHRLQDRKKVQEGLVVEEAKIAAKFSTPKPGARPGAKSLNGGPSSTPASAVTPSAKVDLGKNGSPVDLGKTPSPTDGASPVAPATSSDVARPRPGSRPSKGSAPGGGAGRNPRSRKKSGRR</sequence>
<gene>
    <name evidence="20" type="primary">yidC</name>
    <name evidence="20" type="ORF">JL107_10165</name>
</gene>
<evidence type="ECO:0000256" key="12">
    <source>
        <dbReference type="ARBA" id="ARBA00026028"/>
    </source>
</evidence>
<protein>
    <recommendedName>
        <fullName evidence="3">Membrane protein insertase YidC</fullName>
    </recommendedName>
    <alternativeName>
        <fullName evidence="15">Foldase YidC</fullName>
    </alternativeName>
    <alternativeName>
        <fullName evidence="14">Membrane integrase YidC</fullName>
    </alternativeName>
    <alternativeName>
        <fullName evidence="13">Membrane protein YidC</fullName>
    </alternativeName>
</protein>
<dbReference type="GO" id="GO:0015031">
    <property type="term" value="P:protein transport"/>
    <property type="evidence" value="ECO:0007669"/>
    <property type="project" value="UniProtKB-KW"/>
</dbReference>
<dbReference type="NCBIfam" id="TIGR03592">
    <property type="entry name" value="yidC_oxa1_cterm"/>
    <property type="match status" value="1"/>
</dbReference>
<evidence type="ECO:0000256" key="16">
    <source>
        <dbReference type="RuleBase" id="RU003945"/>
    </source>
</evidence>
<keyword evidence="6 16" id="KW-0812">Transmembrane</keyword>
<comment type="subcellular location">
    <subcellularLocation>
        <location evidence="1">Cell membrane</location>
        <topology evidence="1">Multi-pass membrane protein</topology>
    </subcellularLocation>
    <subcellularLocation>
        <location evidence="16">Membrane</location>
        <topology evidence="16">Multi-pass membrane protein</topology>
    </subcellularLocation>
</comment>
<evidence type="ECO:0000256" key="18">
    <source>
        <dbReference type="SAM" id="Phobius"/>
    </source>
</evidence>
<dbReference type="InterPro" id="IPR028055">
    <property type="entry name" value="YidC/Oxa/ALB_C"/>
</dbReference>
<keyword evidence="7" id="KW-0653">Protein transport</keyword>
<evidence type="ECO:0000256" key="7">
    <source>
        <dbReference type="ARBA" id="ARBA00022927"/>
    </source>
</evidence>
<evidence type="ECO:0000256" key="14">
    <source>
        <dbReference type="ARBA" id="ARBA00033245"/>
    </source>
</evidence>
<evidence type="ECO:0000313" key="21">
    <source>
        <dbReference type="Proteomes" id="UP000663801"/>
    </source>
</evidence>
<dbReference type="InterPro" id="IPR001708">
    <property type="entry name" value="YidC/ALB3/OXA1/COX18"/>
</dbReference>
<dbReference type="PANTHER" id="PTHR12428">
    <property type="entry name" value="OXA1"/>
    <property type="match status" value="1"/>
</dbReference>